<protein>
    <recommendedName>
        <fullName evidence="1">Temptin Cys/Cys disulfide domain-containing protein</fullName>
    </recommendedName>
</protein>
<proteinExistence type="predicted"/>
<evidence type="ECO:0000313" key="3">
    <source>
        <dbReference type="Proteomes" id="UP000784294"/>
    </source>
</evidence>
<feature type="domain" description="Temptin Cys/Cys disulfide" evidence="1">
    <location>
        <begin position="124"/>
        <end position="170"/>
    </location>
</feature>
<organism evidence="2 3">
    <name type="scientific">Protopolystoma xenopodis</name>
    <dbReference type="NCBI Taxonomy" id="117903"/>
    <lineage>
        <taxon>Eukaryota</taxon>
        <taxon>Metazoa</taxon>
        <taxon>Spiralia</taxon>
        <taxon>Lophotrochozoa</taxon>
        <taxon>Platyhelminthes</taxon>
        <taxon>Monogenea</taxon>
        <taxon>Polyopisthocotylea</taxon>
        <taxon>Polystomatidea</taxon>
        <taxon>Polystomatidae</taxon>
        <taxon>Protopolystoma</taxon>
    </lineage>
</organism>
<dbReference type="PANTHER" id="PTHR34737:SF2">
    <property type="entry name" value="EF-HAND DOMAIN-CONTAINING PROTEIN"/>
    <property type="match status" value="1"/>
</dbReference>
<dbReference type="AlphaFoldDB" id="A0A448X0C6"/>
<name>A0A448X0C6_9PLAT</name>
<dbReference type="EMBL" id="CAAALY010069133">
    <property type="protein sequence ID" value="VEL24698.1"/>
    <property type="molecule type" value="Genomic_DNA"/>
</dbReference>
<dbReference type="Pfam" id="PF24784">
    <property type="entry name" value="Temptin_C"/>
    <property type="match status" value="1"/>
</dbReference>
<dbReference type="PANTHER" id="PTHR34737">
    <property type="entry name" value="EF-HAND DOMAIN-CONTAINING PROTEIN"/>
    <property type="match status" value="1"/>
</dbReference>
<evidence type="ECO:0000259" key="1">
    <source>
        <dbReference type="Pfam" id="PF24784"/>
    </source>
</evidence>
<gene>
    <name evidence="2" type="ORF">PXEA_LOCUS18138</name>
</gene>
<sequence>MSPDLQTFEKNTSKAHSHSVNIFLHILFPTQCCKVTFSSRLGPVVSCTRRQKSTTLHVWVHCDKSGEIHMSILCMACQQMVHSHVCIWQGLVGPSAIPPFSPIIVKRIGEVGNWRVELVLGCHQVWTEELCKMDSDGDGITNGEELGVPGCTWDRREPKLLPEAESHPGVCEPLYDPKCYKYNLRFTKEEMPCLDRNPPIIKDESTKWCEFFFDSFCEKLLKLLE</sequence>
<dbReference type="InterPro" id="IPR057626">
    <property type="entry name" value="S-S_Temptin"/>
</dbReference>
<dbReference type="OrthoDB" id="129121at2759"/>
<comment type="caution">
    <text evidence="2">The sequence shown here is derived from an EMBL/GenBank/DDBJ whole genome shotgun (WGS) entry which is preliminary data.</text>
</comment>
<dbReference type="InterPro" id="IPR055313">
    <property type="entry name" value="Temptin-like"/>
</dbReference>
<reference evidence="2" key="1">
    <citation type="submission" date="2018-11" db="EMBL/GenBank/DDBJ databases">
        <authorList>
            <consortium name="Pathogen Informatics"/>
        </authorList>
    </citation>
    <scope>NUCLEOTIDE SEQUENCE</scope>
</reference>
<accession>A0A448X0C6</accession>
<evidence type="ECO:0000313" key="2">
    <source>
        <dbReference type="EMBL" id="VEL24698.1"/>
    </source>
</evidence>
<keyword evidence="3" id="KW-1185">Reference proteome</keyword>
<dbReference type="Proteomes" id="UP000784294">
    <property type="component" value="Unassembled WGS sequence"/>
</dbReference>